<keyword evidence="3" id="KW-0597">Phosphoprotein</keyword>
<evidence type="ECO:0000259" key="8">
    <source>
        <dbReference type="PROSITE" id="PS51093"/>
    </source>
</evidence>
<dbReference type="InterPro" id="IPR036259">
    <property type="entry name" value="MFS_trans_sf"/>
</dbReference>
<keyword evidence="2" id="KW-0813">Transport</keyword>
<feature type="transmembrane region" description="Helical" evidence="7">
    <location>
        <begin position="121"/>
        <end position="142"/>
    </location>
</feature>
<feature type="transmembrane region" description="Helical" evidence="7">
    <location>
        <begin position="93"/>
        <end position="114"/>
    </location>
</feature>
<keyword evidence="6" id="KW-0769">Symport</keyword>
<feature type="transmembrane region" description="Helical" evidence="7">
    <location>
        <begin position="403"/>
        <end position="421"/>
    </location>
</feature>
<dbReference type="GO" id="GO:0005886">
    <property type="term" value="C:plasma membrane"/>
    <property type="evidence" value="ECO:0007669"/>
    <property type="project" value="TreeGrafter"/>
</dbReference>
<evidence type="ECO:0000256" key="1">
    <source>
        <dbReference type="ARBA" id="ARBA00007724"/>
    </source>
</evidence>
<dbReference type="Gene3D" id="1.20.1250.20">
    <property type="entry name" value="MFS general substrate transporter like domains"/>
    <property type="match status" value="2"/>
</dbReference>
<keyword evidence="5 9" id="KW-0808">Transferase</keyword>
<evidence type="ECO:0000256" key="2">
    <source>
        <dbReference type="ARBA" id="ARBA00022448"/>
    </source>
</evidence>
<dbReference type="InterPro" id="IPR001127">
    <property type="entry name" value="PTS_EIIA_1_perm"/>
</dbReference>
<protein>
    <submittedName>
        <fullName evidence="9">Phosphotransferase enzyme IIA component</fullName>
    </submittedName>
</protein>
<feature type="transmembrane region" description="Helical" evidence="7">
    <location>
        <begin position="291"/>
        <end position="309"/>
    </location>
</feature>
<feature type="transmembrane region" description="Helical" evidence="7">
    <location>
        <begin position="25"/>
        <end position="48"/>
    </location>
</feature>
<keyword evidence="7" id="KW-1133">Transmembrane helix</keyword>
<feature type="transmembrane region" description="Helical" evidence="7">
    <location>
        <begin position="345"/>
        <end position="366"/>
    </location>
</feature>
<feature type="transmembrane region" description="Helical" evidence="7">
    <location>
        <begin position="256"/>
        <end position="279"/>
    </location>
</feature>
<keyword evidence="7" id="KW-0812">Transmembrane</keyword>
<dbReference type="SUPFAM" id="SSF103473">
    <property type="entry name" value="MFS general substrate transporter"/>
    <property type="match status" value="1"/>
</dbReference>
<dbReference type="Pfam" id="PF00358">
    <property type="entry name" value="PTS_EIIA_1"/>
    <property type="match status" value="1"/>
</dbReference>
<dbReference type="InterPro" id="IPR001927">
    <property type="entry name" value="Na/Gal_symport"/>
</dbReference>
<dbReference type="RefSeq" id="WP_048340468.1">
    <property type="nucleotide sequence ID" value="NZ_CP011536.1"/>
</dbReference>
<sequence>MTLNAKPKNNWYPKFAFGMGNLGHAAFYGALSNYFIVFVTSVMFTGVSSQIADRLIGMITSLIVIIRIAEIFVNPLLGNVVDNTKSRWGKFKPWLLAGTLISSVLFVTLFTGFFGLIKVNWLLYAIVFALIFIIMDVFYAFADVSYWGMVPALSEDSHERSVYTSMGTFAGSIGWNGLTIIVVPVVTYFTFLTTGKHTQGGPGWFAFATIIGLLAIICAIFVITGTTEKDDLIRSSANRKTTIKDVARALAHNDQLLWTCLAYFMYSLANTITTGVLYYFFKFVLNRPGTYWVVGMAAMIISFLTSPLYPVLNKFIPRKVLYTVGMVCMMVAYLIFIFAHDNMTLLIIGLVLYYFTFAQLVAILTMTDAIEYGQLKNGERNEAVILSIRPLIDNLTGAFSNGLVGYIVIAAGMTGAATAADMTAKKIATFNSLAFYIPLALAVLSVVIFLWKVKLSEKAHAEIVDELTSKLAEGESDFTPVEAEPATTGTTTVLAPVDGNLISLDQVQVEGHPFKGLGFAIQPASGHVYAPFDGTVVFLFSTKHLIGLVSDQGLKTIIHIGVGTVNMRGEGFVTHCSEGERVHTGQLLMDFNRDLIKDQGYEDSVVVFYTEPQELEPLAPVDQRSVKLGDSIMKVTLKKDKS</sequence>
<evidence type="ECO:0000256" key="4">
    <source>
        <dbReference type="ARBA" id="ARBA00022597"/>
    </source>
</evidence>
<name>A0A806T802_LIMFE</name>
<dbReference type="NCBIfam" id="TIGR00792">
    <property type="entry name" value="gph"/>
    <property type="match status" value="1"/>
</dbReference>
<proteinExistence type="inferred from homology"/>
<keyword evidence="4" id="KW-0762">Sugar transport</keyword>
<organism evidence="9 10">
    <name type="scientific">Limosilactobacillus fermentum 3872</name>
    <dbReference type="NCBI Taxonomy" id="1381124"/>
    <lineage>
        <taxon>Bacteria</taxon>
        <taxon>Bacillati</taxon>
        <taxon>Bacillota</taxon>
        <taxon>Bacilli</taxon>
        <taxon>Lactobacillales</taxon>
        <taxon>Lactobacillaceae</taxon>
        <taxon>Limosilactobacillus</taxon>
    </lineage>
</organism>
<dbReference type="AlphaFoldDB" id="A0A806T802"/>
<dbReference type="GO" id="GO:0006814">
    <property type="term" value="P:sodium ion transport"/>
    <property type="evidence" value="ECO:0007669"/>
    <property type="project" value="InterPro"/>
</dbReference>
<dbReference type="PANTHER" id="PTHR11328">
    <property type="entry name" value="MAJOR FACILITATOR SUPERFAMILY DOMAIN-CONTAINING PROTEIN"/>
    <property type="match status" value="1"/>
</dbReference>
<dbReference type="NCBIfam" id="TIGR00830">
    <property type="entry name" value="PTBA"/>
    <property type="match status" value="1"/>
</dbReference>
<dbReference type="CDD" id="cd17332">
    <property type="entry name" value="MFS_MelB_like"/>
    <property type="match status" value="1"/>
</dbReference>
<keyword evidence="7" id="KW-0472">Membrane</keyword>
<feature type="transmembrane region" description="Helical" evidence="7">
    <location>
        <begin position="321"/>
        <end position="338"/>
    </location>
</feature>
<evidence type="ECO:0000256" key="3">
    <source>
        <dbReference type="ARBA" id="ARBA00022553"/>
    </source>
</evidence>
<evidence type="ECO:0000313" key="10">
    <source>
        <dbReference type="Proteomes" id="UP000016629"/>
    </source>
</evidence>
<dbReference type="Gene3D" id="2.70.70.10">
    <property type="entry name" value="Glucose Permease (Domain IIA)"/>
    <property type="match status" value="1"/>
</dbReference>
<feature type="transmembrane region" description="Helical" evidence="7">
    <location>
        <begin position="55"/>
        <end position="73"/>
    </location>
</feature>
<accession>A0A806T802</accession>
<dbReference type="GO" id="GO:0009401">
    <property type="term" value="P:phosphoenolpyruvate-dependent sugar phosphotransferase system"/>
    <property type="evidence" value="ECO:0007669"/>
    <property type="project" value="InterPro"/>
</dbReference>
<dbReference type="InterPro" id="IPR011055">
    <property type="entry name" value="Dup_hybrid_motif"/>
</dbReference>
<dbReference type="SUPFAM" id="SSF51261">
    <property type="entry name" value="Duplicated hybrid motif"/>
    <property type="match status" value="1"/>
</dbReference>
<evidence type="ECO:0000256" key="7">
    <source>
        <dbReference type="SAM" id="Phobius"/>
    </source>
</evidence>
<dbReference type="EMBL" id="CP011536">
    <property type="protein sequence ID" value="AKM50394.1"/>
    <property type="molecule type" value="Genomic_DNA"/>
</dbReference>
<dbReference type="InterPro" id="IPR039672">
    <property type="entry name" value="MFS_2"/>
</dbReference>
<feature type="transmembrane region" description="Helical" evidence="7">
    <location>
        <begin position="203"/>
        <end position="223"/>
    </location>
</feature>
<evidence type="ECO:0000256" key="6">
    <source>
        <dbReference type="ARBA" id="ARBA00022847"/>
    </source>
</evidence>
<feature type="transmembrane region" description="Helical" evidence="7">
    <location>
        <begin position="162"/>
        <end position="191"/>
    </location>
</feature>
<dbReference type="PANTHER" id="PTHR11328:SF36">
    <property type="entry name" value="MELIBIOSE PERMEASE"/>
    <property type="match status" value="1"/>
</dbReference>
<comment type="similarity">
    <text evidence="1">In the N-terminal section; belongs to the sodium:galactoside symporter (TC 2.A.2) family.</text>
</comment>
<dbReference type="GO" id="GO:0015293">
    <property type="term" value="F:symporter activity"/>
    <property type="evidence" value="ECO:0007669"/>
    <property type="project" value="UniProtKB-KW"/>
</dbReference>
<dbReference type="GO" id="GO:0016740">
    <property type="term" value="F:transferase activity"/>
    <property type="evidence" value="ECO:0007669"/>
    <property type="project" value="UniProtKB-KW"/>
</dbReference>
<dbReference type="Pfam" id="PF13347">
    <property type="entry name" value="MFS_2"/>
    <property type="match status" value="1"/>
</dbReference>
<dbReference type="PROSITE" id="PS51093">
    <property type="entry name" value="PTS_EIIA_TYPE_1"/>
    <property type="match status" value="1"/>
</dbReference>
<dbReference type="Proteomes" id="UP000016629">
    <property type="component" value="Chromosome"/>
</dbReference>
<reference evidence="9 10" key="1">
    <citation type="journal article" date="2013" name="Genome Announc.">
        <title>Draft Genome Sequence of Lactobacillus fermentum Strain 3872.</title>
        <authorList>
            <person name="Karlyshev A.V."/>
            <person name="Raju K."/>
            <person name="Abramov V.M."/>
        </authorList>
    </citation>
    <scope>NUCLEOTIDE SEQUENCE [LARGE SCALE GENOMIC DNA]</scope>
    <source>
        <strain evidence="9 10">3872</strain>
    </source>
</reference>
<feature type="transmembrane region" description="Helical" evidence="7">
    <location>
        <begin position="433"/>
        <end position="451"/>
    </location>
</feature>
<evidence type="ECO:0000313" key="9">
    <source>
        <dbReference type="EMBL" id="AKM50394.1"/>
    </source>
</evidence>
<feature type="domain" description="PTS EIIA type-1" evidence="8">
    <location>
        <begin position="505"/>
        <end position="611"/>
    </location>
</feature>
<reference evidence="9 10" key="2">
    <citation type="journal article" name="FEMS Microbiol. Lett.">
        <title>Lactobacillus fermentum 3872 genome sequencing reveals plasmid and chromosomal genes potentially involved in a probiotic activity.</title>
        <authorList>
            <person name="Lehri B."/>
            <person name="Seddon A.M."/>
            <person name="Karlyshev A.V."/>
        </authorList>
    </citation>
    <scope>NUCLEOTIDE SEQUENCE [LARGE SCALE GENOMIC DNA]</scope>
    <source>
        <strain evidence="9 10">3872</strain>
    </source>
</reference>
<gene>
    <name evidence="9" type="ORF">N573_000850</name>
</gene>
<evidence type="ECO:0000256" key="5">
    <source>
        <dbReference type="ARBA" id="ARBA00022679"/>
    </source>
</evidence>